<feature type="transmembrane region" description="Helical" evidence="7">
    <location>
        <begin position="142"/>
        <end position="161"/>
    </location>
</feature>
<dbReference type="HOGENOM" id="CLU_001265_0_5_1"/>
<dbReference type="InterPro" id="IPR036259">
    <property type="entry name" value="MFS_trans_sf"/>
</dbReference>
<keyword evidence="2" id="KW-0813">Transport</keyword>
<dbReference type="InParanoid" id="A0A0C2XA97"/>
<evidence type="ECO:0000313" key="9">
    <source>
        <dbReference type="Proteomes" id="UP000054549"/>
    </source>
</evidence>
<feature type="transmembrane region" description="Helical" evidence="7">
    <location>
        <begin position="307"/>
        <end position="325"/>
    </location>
</feature>
<evidence type="ECO:0000256" key="5">
    <source>
        <dbReference type="ARBA" id="ARBA00023136"/>
    </source>
</evidence>
<dbReference type="GO" id="GO:0016020">
    <property type="term" value="C:membrane"/>
    <property type="evidence" value="ECO:0007669"/>
    <property type="project" value="UniProtKB-SubCell"/>
</dbReference>
<evidence type="ECO:0000256" key="2">
    <source>
        <dbReference type="ARBA" id="ARBA00022448"/>
    </source>
</evidence>
<accession>A0A0C2XA97</accession>
<feature type="transmembrane region" description="Helical" evidence="7">
    <location>
        <begin position="277"/>
        <end position="295"/>
    </location>
</feature>
<dbReference type="STRING" id="946122.A0A0C2XA97"/>
<feature type="transmembrane region" description="Helical" evidence="7">
    <location>
        <begin position="76"/>
        <end position="99"/>
    </location>
</feature>
<sequence length="478" mass="53931">MDVCPADNSDETLKVSDGRPSSITEEENQRVLNKIDMHLMPLMFMIYFLQYMDKQTLAFSSVFGIQHDTHLRGEQYSWLGSILYIAEILCQPLSAYLLVRLRLSFYVPFMLGIFEASIQASFVLIGQIWYRRQEQGFRIAIWYSNNGWGNVFGSLIVYGIGHIRSRELHTYQIIFIMLGLVTFIVGVLSFFIFPDNPVKSKFLNTREKLVALERLRANQQGLETKEFKFAQAREMFLDIKSWCWMLMLFVVWVPVAGINVFGPMILQGLGLSGDKVMLVNVPFGILQVASIAIAFWASNKLRMKSPILLLATIPCIAGTAILLKLERTERNRPVLLAAYYILSAYTAITPTLLNWQSTNVAGHTKKTCTTALMVMGGFCGAMVGPLLFSPQDGPHYHKGLSALLVAFCTFSVLVCVTAMYLHRLNGRNANRHMCAGKSAEITDYSMLSIKEAKDLKGGTQQAFSDITDLQNDEFIYVY</sequence>
<feature type="transmembrane region" description="Helical" evidence="7">
    <location>
        <begin position="367"/>
        <end position="388"/>
    </location>
</feature>
<evidence type="ECO:0000313" key="8">
    <source>
        <dbReference type="EMBL" id="KIL65723.1"/>
    </source>
</evidence>
<comment type="subcellular location">
    <subcellularLocation>
        <location evidence="1">Membrane</location>
        <topology evidence="1">Multi-pass membrane protein</topology>
    </subcellularLocation>
</comment>
<keyword evidence="4 7" id="KW-1133">Transmembrane helix</keyword>
<feature type="transmembrane region" description="Helical" evidence="7">
    <location>
        <begin position="400"/>
        <end position="421"/>
    </location>
</feature>
<organism evidence="8 9">
    <name type="scientific">Amanita muscaria (strain Koide BX008)</name>
    <dbReference type="NCBI Taxonomy" id="946122"/>
    <lineage>
        <taxon>Eukaryota</taxon>
        <taxon>Fungi</taxon>
        <taxon>Dikarya</taxon>
        <taxon>Basidiomycota</taxon>
        <taxon>Agaricomycotina</taxon>
        <taxon>Agaricomycetes</taxon>
        <taxon>Agaricomycetidae</taxon>
        <taxon>Agaricales</taxon>
        <taxon>Pluteineae</taxon>
        <taxon>Amanitaceae</taxon>
        <taxon>Amanita</taxon>
    </lineage>
</organism>
<feature type="transmembrane region" description="Helical" evidence="7">
    <location>
        <begin position="337"/>
        <end position="355"/>
    </location>
</feature>
<dbReference type="PANTHER" id="PTHR43791:SF59">
    <property type="entry name" value="TRANSPORTER, PUTATIVE (AFU_ORTHOLOGUE AFUA_1G06550)-RELATED"/>
    <property type="match status" value="1"/>
</dbReference>
<evidence type="ECO:0000256" key="6">
    <source>
        <dbReference type="SAM" id="MobiDB-lite"/>
    </source>
</evidence>
<evidence type="ECO:0000256" key="3">
    <source>
        <dbReference type="ARBA" id="ARBA00022692"/>
    </source>
</evidence>
<gene>
    <name evidence="8" type="ORF">M378DRAFT_186352</name>
</gene>
<protein>
    <recommendedName>
        <fullName evidence="10">Allantoate permease</fullName>
    </recommendedName>
</protein>
<dbReference type="EMBL" id="KN818240">
    <property type="protein sequence ID" value="KIL65723.1"/>
    <property type="molecule type" value="Genomic_DNA"/>
</dbReference>
<keyword evidence="5 7" id="KW-0472">Membrane</keyword>
<evidence type="ECO:0000256" key="1">
    <source>
        <dbReference type="ARBA" id="ARBA00004141"/>
    </source>
</evidence>
<feature type="region of interest" description="Disordered" evidence="6">
    <location>
        <begin position="1"/>
        <end position="21"/>
    </location>
</feature>
<keyword evidence="3 7" id="KW-0812">Transmembrane</keyword>
<evidence type="ECO:0000256" key="4">
    <source>
        <dbReference type="ARBA" id="ARBA00022989"/>
    </source>
</evidence>
<dbReference type="InterPro" id="IPR011701">
    <property type="entry name" value="MFS"/>
</dbReference>
<dbReference type="Pfam" id="PF07690">
    <property type="entry name" value="MFS_1"/>
    <property type="match status" value="1"/>
</dbReference>
<feature type="transmembrane region" description="Helical" evidence="7">
    <location>
        <begin position="173"/>
        <end position="193"/>
    </location>
</feature>
<dbReference type="SUPFAM" id="SSF103473">
    <property type="entry name" value="MFS general substrate transporter"/>
    <property type="match status" value="1"/>
</dbReference>
<dbReference type="OrthoDB" id="6730379at2759"/>
<evidence type="ECO:0008006" key="10">
    <source>
        <dbReference type="Google" id="ProtNLM"/>
    </source>
</evidence>
<proteinExistence type="predicted"/>
<keyword evidence="9" id="KW-1185">Reference proteome</keyword>
<dbReference type="GO" id="GO:0022857">
    <property type="term" value="F:transmembrane transporter activity"/>
    <property type="evidence" value="ECO:0007669"/>
    <property type="project" value="InterPro"/>
</dbReference>
<dbReference type="PANTHER" id="PTHR43791">
    <property type="entry name" value="PERMEASE-RELATED"/>
    <property type="match status" value="1"/>
</dbReference>
<name>A0A0C2XA97_AMAMK</name>
<evidence type="ECO:0000256" key="7">
    <source>
        <dbReference type="SAM" id="Phobius"/>
    </source>
</evidence>
<reference evidence="8 9" key="1">
    <citation type="submission" date="2014-04" db="EMBL/GenBank/DDBJ databases">
        <title>Evolutionary Origins and Diversification of the Mycorrhizal Mutualists.</title>
        <authorList>
            <consortium name="DOE Joint Genome Institute"/>
            <consortium name="Mycorrhizal Genomics Consortium"/>
            <person name="Kohler A."/>
            <person name="Kuo A."/>
            <person name="Nagy L.G."/>
            <person name="Floudas D."/>
            <person name="Copeland A."/>
            <person name="Barry K.W."/>
            <person name="Cichocki N."/>
            <person name="Veneault-Fourrey C."/>
            <person name="LaButti K."/>
            <person name="Lindquist E.A."/>
            <person name="Lipzen A."/>
            <person name="Lundell T."/>
            <person name="Morin E."/>
            <person name="Murat C."/>
            <person name="Riley R."/>
            <person name="Ohm R."/>
            <person name="Sun H."/>
            <person name="Tunlid A."/>
            <person name="Henrissat B."/>
            <person name="Grigoriev I.V."/>
            <person name="Hibbett D.S."/>
            <person name="Martin F."/>
        </authorList>
    </citation>
    <scope>NUCLEOTIDE SEQUENCE [LARGE SCALE GENOMIC DNA]</scope>
    <source>
        <strain evidence="8 9">Koide BX008</strain>
    </source>
</reference>
<feature type="transmembrane region" description="Helical" evidence="7">
    <location>
        <begin position="242"/>
        <end position="265"/>
    </location>
</feature>
<dbReference type="Proteomes" id="UP000054549">
    <property type="component" value="Unassembled WGS sequence"/>
</dbReference>
<dbReference type="Gene3D" id="1.20.1250.20">
    <property type="entry name" value="MFS general substrate transporter like domains"/>
    <property type="match status" value="3"/>
</dbReference>
<feature type="transmembrane region" description="Helical" evidence="7">
    <location>
        <begin position="105"/>
        <end position="130"/>
    </location>
</feature>
<dbReference type="AlphaFoldDB" id="A0A0C2XA97"/>